<feature type="domain" description="SAP" evidence="7">
    <location>
        <begin position="482"/>
        <end position="516"/>
    </location>
</feature>
<feature type="compositionally biased region" description="Polar residues" evidence="6">
    <location>
        <begin position="545"/>
        <end position="558"/>
    </location>
</feature>
<accession>A0A915LNQ5</accession>
<evidence type="ECO:0000256" key="2">
    <source>
        <dbReference type="ARBA" id="ARBA00022490"/>
    </source>
</evidence>
<keyword evidence="4 5" id="KW-0175">Coiled coil</keyword>
<dbReference type="GO" id="GO:0005737">
    <property type="term" value="C:cytoplasm"/>
    <property type="evidence" value="ECO:0007669"/>
    <property type="project" value="UniProtKB-SubCell"/>
</dbReference>
<dbReference type="Proteomes" id="UP000887561">
    <property type="component" value="Unplaced"/>
</dbReference>
<reference evidence="9" key="1">
    <citation type="submission" date="2022-11" db="UniProtKB">
        <authorList>
            <consortium name="WormBaseParasite"/>
        </authorList>
    </citation>
    <scope>IDENTIFICATION</scope>
</reference>
<feature type="region of interest" description="Disordered" evidence="6">
    <location>
        <begin position="56"/>
        <end position="185"/>
    </location>
</feature>
<feature type="compositionally biased region" description="Basic and acidic residues" evidence="6">
    <location>
        <begin position="1078"/>
        <end position="1094"/>
    </location>
</feature>
<dbReference type="InterPro" id="IPR045353">
    <property type="entry name" value="LAIKA"/>
</dbReference>
<feature type="compositionally biased region" description="Basic and acidic residues" evidence="6">
    <location>
        <begin position="1136"/>
        <end position="1149"/>
    </location>
</feature>
<dbReference type="PROSITE" id="PS50800">
    <property type="entry name" value="SAP"/>
    <property type="match status" value="1"/>
</dbReference>
<evidence type="ECO:0000313" key="9">
    <source>
        <dbReference type="WBParaSite" id="scaffold15479_cov247.g17898"/>
    </source>
</evidence>
<feature type="compositionally biased region" description="Polar residues" evidence="6">
    <location>
        <begin position="567"/>
        <end position="581"/>
    </location>
</feature>
<dbReference type="Pfam" id="PF14443">
    <property type="entry name" value="DBC1"/>
    <property type="match status" value="1"/>
</dbReference>
<dbReference type="PANTHER" id="PTHR14304:SF11">
    <property type="entry name" value="SAP DOMAIN-CONTAINING PROTEIN"/>
    <property type="match status" value="1"/>
</dbReference>
<feature type="compositionally biased region" description="Basic and acidic residues" evidence="6">
    <location>
        <begin position="140"/>
        <end position="162"/>
    </location>
</feature>
<dbReference type="InterPro" id="IPR003034">
    <property type="entry name" value="SAP_dom"/>
</dbReference>
<dbReference type="GO" id="GO:0006355">
    <property type="term" value="P:regulation of DNA-templated transcription"/>
    <property type="evidence" value="ECO:0007669"/>
    <property type="project" value="InterPro"/>
</dbReference>
<evidence type="ECO:0000259" key="7">
    <source>
        <dbReference type="PROSITE" id="PS50800"/>
    </source>
</evidence>
<sequence length="1149" mass="129911">MMETYGFVDEDVFFQTSVIRGTMPRLGDRVMVEANYNPSMPFKWNAYQVRLINDTSQSGGGLQQQQASRQLPPPQQQNGMSSSNRWAGSGGGGGGSSDRRGNIRDEPRRQVPSTIPRRSSPVAKRPSSRQRTPPRRTTPRKREPSPRREAFGRKDREHDRGDFSSVRGQSTKLDADSPPKRRQRIIPRYHCNMPKQTLPLGDMKNADLRRRYASLYIPSDFIRCSFDWISSIPLETPIKFSPHPINFHVLHKDIDAPLALGEEAPIENPVDADYRYIVKVMLISHPGLMTIRRKLSGLMSDGSIDEATETQPLTKTIQLLVGHRGKGEYMCIGGPWSPSLDGQNPLDPVTLVKTAIRTTRAMTGLNLSDCSKWYKIAHLRYLRAERQRIDSVVLMLPDTSAIESFKVDEESYKICEQSLRDQLAVKLAAIDAEQFNEKKETEGENVDGEKSVEKGSADTSQETLQSPKKETKTHWSLLEPVVRTMKVAELREELELRGLDSKGLKNALSQRLSEAIGKEKENDEKNENQGGQPQEKPADEAMPDTEQQQQQQNLVSKEQQQEEAKPNEQQQPPAQKSNTEPSIMVKIKEEIIELMETDEAPEEKKESPEEQAKREKLEKERQELEKAKEKFEKEKKERKATLERHYSQIPKEPGIFVYPSKTAKGGKFECKLMSIHSLLDYRQDDIKESSFEVFLFVEALREAIDRSNAFVVYHSVATCLDREAEKKRRNETLSEACKDEDVVVINESSGGGGGKEKGEEKEKEGNKEGGGQNSDKQPPKSPLSSSTDLRTNFKAIVHNLDLFSAFVHFDGNICGYLTDRDLEEIINSTGLDLSRGEVKNLVKKLVSKERVNYRDLTDKWVDKEGNVKYIPEPIYQGGSLFESYKELANGHSNLELLSVSSNNTLQTTTNNNEASSDIFLYEGKIVNIKQCIQQQQAMEEERQAVLDKNNELDLQLKTTKEQRDLLEKKKRRLEDDVDRYRKKLHDAEKSLKKEKDDNEVCKRSLTDCKRYGQRIISIVESVFPPPPPPPKPATKEGENVKNNNGENGGGKEAVGGKEVGKEAKENKETSSSDVVLLDECKDDTTTNNSFKEENNQAQKADSDVITEPISVEMVVTEGEGQQQLTKQQGVDVDQSLENKNEGEEVKKIT</sequence>
<dbReference type="AlphaFoldDB" id="A0A915LNQ5"/>
<feature type="region of interest" description="Disordered" evidence="6">
    <location>
        <begin position="438"/>
        <end position="472"/>
    </location>
</feature>
<feature type="compositionally biased region" description="Basic and acidic residues" evidence="6">
    <location>
        <begin position="516"/>
        <end position="527"/>
    </location>
</feature>
<proteinExistence type="predicted"/>
<feature type="compositionally biased region" description="Polar residues" evidence="6">
    <location>
        <begin position="1119"/>
        <end position="1128"/>
    </location>
</feature>
<feature type="compositionally biased region" description="Basic and acidic residues" evidence="6">
    <location>
        <begin position="1054"/>
        <end position="1070"/>
    </location>
</feature>
<dbReference type="Pfam" id="PF02037">
    <property type="entry name" value="SAP"/>
    <property type="match status" value="1"/>
</dbReference>
<dbReference type="InterPro" id="IPR025223">
    <property type="entry name" value="S1-like_RNA-bd_dom"/>
</dbReference>
<feature type="compositionally biased region" description="Basic and acidic residues" evidence="6">
    <location>
        <begin position="97"/>
        <end position="109"/>
    </location>
</feature>
<evidence type="ECO:0000313" key="8">
    <source>
        <dbReference type="Proteomes" id="UP000887561"/>
    </source>
</evidence>
<keyword evidence="3" id="KW-0597">Phosphoprotein</keyword>
<feature type="region of interest" description="Disordered" evidence="6">
    <location>
        <begin position="1117"/>
        <end position="1149"/>
    </location>
</feature>
<feature type="region of interest" description="Disordered" evidence="6">
    <location>
        <begin position="1020"/>
        <end position="1103"/>
    </location>
</feature>
<evidence type="ECO:0000256" key="1">
    <source>
        <dbReference type="ARBA" id="ARBA00004496"/>
    </source>
</evidence>
<feature type="compositionally biased region" description="Basic and acidic residues" evidence="6">
    <location>
        <begin position="754"/>
        <end position="767"/>
    </location>
</feature>
<keyword evidence="8" id="KW-1185">Reference proteome</keyword>
<dbReference type="Pfam" id="PF14444">
    <property type="entry name" value="S1-like"/>
    <property type="match status" value="1"/>
</dbReference>
<dbReference type="InterPro" id="IPR025224">
    <property type="entry name" value="CCAR1/CCAR2"/>
</dbReference>
<feature type="compositionally biased region" description="Pro residues" evidence="6">
    <location>
        <begin position="1023"/>
        <end position="1032"/>
    </location>
</feature>
<feature type="region of interest" description="Disordered" evidence="6">
    <location>
        <begin position="595"/>
        <end position="641"/>
    </location>
</feature>
<feature type="compositionally biased region" description="Basic residues" evidence="6">
    <location>
        <begin position="126"/>
        <end position="139"/>
    </location>
</feature>
<dbReference type="WBParaSite" id="scaffold15479_cov247.g17898">
    <property type="protein sequence ID" value="scaffold15479_cov247.g17898"/>
    <property type="gene ID" value="scaffold15479_cov247.g17898"/>
</dbReference>
<feature type="compositionally biased region" description="Polar residues" evidence="6">
    <location>
        <begin position="457"/>
        <end position="466"/>
    </location>
</feature>
<dbReference type="Pfam" id="PF19256">
    <property type="entry name" value="LAIKA"/>
    <property type="match status" value="1"/>
</dbReference>
<evidence type="ECO:0000256" key="4">
    <source>
        <dbReference type="ARBA" id="ARBA00023054"/>
    </source>
</evidence>
<dbReference type="Gene3D" id="1.10.720.30">
    <property type="entry name" value="SAP domain"/>
    <property type="match status" value="1"/>
</dbReference>
<feature type="compositionally biased region" description="Basic and acidic residues" evidence="6">
    <location>
        <begin position="438"/>
        <end position="456"/>
    </location>
</feature>
<dbReference type="InterPro" id="IPR025954">
    <property type="entry name" value="DBC1/CARP1_inactive_NUDIX"/>
</dbReference>
<feature type="region of interest" description="Disordered" evidence="6">
    <location>
        <begin position="516"/>
        <end position="583"/>
    </location>
</feature>
<organism evidence="8 9">
    <name type="scientific">Meloidogyne javanica</name>
    <name type="common">Root-knot nematode worm</name>
    <dbReference type="NCBI Taxonomy" id="6303"/>
    <lineage>
        <taxon>Eukaryota</taxon>
        <taxon>Metazoa</taxon>
        <taxon>Ecdysozoa</taxon>
        <taxon>Nematoda</taxon>
        <taxon>Chromadorea</taxon>
        <taxon>Rhabditida</taxon>
        <taxon>Tylenchina</taxon>
        <taxon>Tylenchomorpha</taxon>
        <taxon>Tylenchoidea</taxon>
        <taxon>Meloidogynidae</taxon>
        <taxon>Meloidogyninae</taxon>
        <taxon>Meloidogyne</taxon>
        <taxon>Meloidogyne incognita group</taxon>
    </lineage>
</organism>
<evidence type="ECO:0000256" key="6">
    <source>
        <dbReference type="SAM" id="MobiDB-lite"/>
    </source>
</evidence>
<keyword evidence="2" id="KW-0963">Cytoplasm</keyword>
<feature type="region of interest" description="Disordered" evidence="6">
    <location>
        <begin position="745"/>
        <end position="787"/>
    </location>
</feature>
<feature type="coiled-coil region" evidence="5">
    <location>
        <begin position="935"/>
        <end position="997"/>
    </location>
</feature>
<dbReference type="SMART" id="SM00513">
    <property type="entry name" value="SAP"/>
    <property type="match status" value="1"/>
</dbReference>
<feature type="compositionally biased region" description="Basic and acidic residues" evidence="6">
    <location>
        <begin position="602"/>
        <end position="641"/>
    </location>
</feature>
<dbReference type="PANTHER" id="PTHR14304">
    <property type="entry name" value="CELL DIVISION CYCLE AND APOPTOSIS REGULATOR PROTEIN"/>
    <property type="match status" value="1"/>
</dbReference>
<dbReference type="GO" id="GO:0005634">
    <property type="term" value="C:nucleus"/>
    <property type="evidence" value="ECO:0007669"/>
    <property type="project" value="TreeGrafter"/>
</dbReference>
<protein>
    <submittedName>
        <fullName evidence="9">SAP domain-containing protein</fullName>
    </submittedName>
</protein>
<name>A0A915LNQ5_MELJA</name>
<evidence type="ECO:0000256" key="3">
    <source>
        <dbReference type="ARBA" id="ARBA00022553"/>
    </source>
</evidence>
<dbReference type="SUPFAM" id="SSF68906">
    <property type="entry name" value="SAP domain"/>
    <property type="match status" value="1"/>
</dbReference>
<dbReference type="SMART" id="SM01122">
    <property type="entry name" value="DBC1"/>
    <property type="match status" value="1"/>
</dbReference>
<comment type="subcellular location">
    <subcellularLocation>
        <location evidence="1">Cytoplasm</location>
    </subcellularLocation>
</comment>
<evidence type="ECO:0000256" key="5">
    <source>
        <dbReference type="SAM" id="Coils"/>
    </source>
</evidence>
<dbReference type="InterPro" id="IPR036361">
    <property type="entry name" value="SAP_dom_sf"/>
</dbReference>